<protein>
    <submittedName>
        <fullName evidence="2">Uncharacterized protein</fullName>
    </submittedName>
</protein>
<dbReference type="EMBL" id="JACGCM010001655">
    <property type="protein sequence ID" value="KAF6152050.1"/>
    <property type="molecule type" value="Genomic_DNA"/>
</dbReference>
<feature type="coiled-coil region" evidence="1">
    <location>
        <begin position="14"/>
        <end position="63"/>
    </location>
</feature>
<comment type="caution">
    <text evidence="2">The sequence shown here is derived from an EMBL/GenBank/DDBJ whole genome shotgun (WGS) entry which is preliminary data.</text>
</comment>
<reference evidence="2 3" key="1">
    <citation type="journal article" date="2020" name="IScience">
        <title>Genome Sequencing of the Endangered Kingdonia uniflora (Circaeasteraceae, Ranunculales) Reveals Potential Mechanisms of Evolutionary Specialization.</title>
        <authorList>
            <person name="Sun Y."/>
            <person name="Deng T."/>
            <person name="Zhang A."/>
            <person name="Moore M.J."/>
            <person name="Landis J.B."/>
            <person name="Lin N."/>
            <person name="Zhang H."/>
            <person name="Zhang X."/>
            <person name="Huang J."/>
            <person name="Zhang X."/>
            <person name="Sun H."/>
            <person name="Wang H."/>
        </authorList>
    </citation>
    <scope>NUCLEOTIDE SEQUENCE [LARGE SCALE GENOMIC DNA]</scope>
    <source>
        <strain evidence="2">TB1705</strain>
        <tissue evidence="2">Leaf</tissue>
    </source>
</reference>
<gene>
    <name evidence="2" type="ORF">GIB67_031372</name>
</gene>
<organism evidence="2 3">
    <name type="scientific">Kingdonia uniflora</name>
    <dbReference type="NCBI Taxonomy" id="39325"/>
    <lineage>
        <taxon>Eukaryota</taxon>
        <taxon>Viridiplantae</taxon>
        <taxon>Streptophyta</taxon>
        <taxon>Embryophyta</taxon>
        <taxon>Tracheophyta</taxon>
        <taxon>Spermatophyta</taxon>
        <taxon>Magnoliopsida</taxon>
        <taxon>Ranunculales</taxon>
        <taxon>Circaeasteraceae</taxon>
        <taxon>Kingdonia</taxon>
    </lineage>
</organism>
<sequence length="105" mass="12335">MAAVVDDEFKKDRSIELEKRISQLEDEKHQFEENLTWEREAFQLELKKEREAAALKLKEVRAQSVVKAERLVAASATSWNNLAGKLYQLRYTKAKIMAFSKRNYE</sequence>
<dbReference type="AlphaFoldDB" id="A0A7J7MBA2"/>
<keyword evidence="1" id="KW-0175">Coiled coil</keyword>
<evidence type="ECO:0000256" key="1">
    <source>
        <dbReference type="SAM" id="Coils"/>
    </source>
</evidence>
<accession>A0A7J7MBA2</accession>
<proteinExistence type="predicted"/>
<name>A0A7J7MBA2_9MAGN</name>
<dbReference type="Proteomes" id="UP000541444">
    <property type="component" value="Unassembled WGS sequence"/>
</dbReference>
<evidence type="ECO:0000313" key="2">
    <source>
        <dbReference type="EMBL" id="KAF6152050.1"/>
    </source>
</evidence>
<evidence type="ECO:0000313" key="3">
    <source>
        <dbReference type="Proteomes" id="UP000541444"/>
    </source>
</evidence>
<keyword evidence="3" id="KW-1185">Reference proteome</keyword>